<dbReference type="AlphaFoldDB" id="A0A846K4V0"/>
<proteinExistence type="predicted"/>
<evidence type="ECO:0000313" key="1">
    <source>
        <dbReference type="EMBL" id="NFN36433.1"/>
    </source>
</evidence>
<dbReference type="EMBL" id="SWVK01000023">
    <property type="protein sequence ID" value="NFN36433.1"/>
    <property type="molecule type" value="Genomic_DNA"/>
</dbReference>
<evidence type="ECO:0000313" key="2">
    <source>
        <dbReference type="Proteomes" id="UP000473681"/>
    </source>
</evidence>
<gene>
    <name evidence="1" type="ORF">FDB51_15215</name>
</gene>
<accession>A0A846K4V0</accession>
<name>A0A846K4V0_CLOBO</name>
<dbReference type="Proteomes" id="UP000473681">
    <property type="component" value="Unassembled WGS sequence"/>
</dbReference>
<organism evidence="1 2">
    <name type="scientific">Clostridium botulinum</name>
    <dbReference type="NCBI Taxonomy" id="1491"/>
    <lineage>
        <taxon>Bacteria</taxon>
        <taxon>Bacillati</taxon>
        <taxon>Bacillota</taxon>
        <taxon>Clostridia</taxon>
        <taxon>Eubacteriales</taxon>
        <taxon>Clostridiaceae</taxon>
        <taxon>Clostridium</taxon>
    </lineage>
</organism>
<protein>
    <submittedName>
        <fullName evidence="1">Uncharacterized protein</fullName>
    </submittedName>
</protein>
<comment type="caution">
    <text evidence="1">The sequence shown here is derived from an EMBL/GenBank/DDBJ whole genome shotgun (WGS) entry which is preliminary data.</text>
</comment>
<sequence>MNEKLYEQGFELGKILKKDRNYIEAIIQMGTISVKNPKSIQKKVVELCTIAKKEIPLEFGNLTIENYNKIYPFLLGLNNGSI</sequence>
<reference evidence="1 2" key="1">
    <citation type="submission" date="2019-04" db="EMBL/GenBank/DDBJ databases">
        <title>Genome sequencing of Clostridium botulinum Groups I-IV and Clostridium butyricum.</title>
        <authorList>
            <person name="Brunt J."/>
            <person name="Van Vliet A.H.M."/>
            <person name="Stringer S.C."/>
            <person name="Carter A.T."/>
            <person name="Peck M.W."/>
        </authorList>
    </citation>
    <scope>NUCLEOTIDE SEQUENCE [LARGE SCALE GENOMIC DNA]</scope>
    <source>
        <strain evidence="1 2">CB-K-33E</strain>
    </source>
</reference>